<name>A0A9D1FXF2_9BACT</name>
<evidence type="ECO:0000313" key="1">
    <source>
        <dbReference type="EMBL" id="HIS83832.1"/>
    </source>
</evidence>
<dbReference type="NCBIfam" id="TIGR02532">
    <property type="entry name" value="IV_pilin_GFxxxE"/>
    <property type="match status" value="1"/>
</dbReference>
<reference evidence="1" key="2">
    <citation type="journal article" date="2021" name="PeerJ">
        <title>Extensive microbial diversity within the chicken gut microbiome revealed by metagenomics and culture.</title>
        <authorList>
            <person name="Gilroy R."/>
            <person name="Ravi A."/>
            <person name="Getino M."/>
            <person name="Pursley I."/>
            <person name="Horton D.L."/>
            <person name="Alikhan N.F."/>
            <person name="Baker D."/>
            <person name="Gharbi K."/>
            <person name="Hall N."/>
            <person name="Watson M."/>
            <person name="Adriaenssens E.M."/>
            <person name="Foster-Nyarko E."/>
            <person name="Jarju S."/>
            <person name="Secka A."/>
            <person name="Antonio M."/>
            <person name="Oren A."/>
            <person name="Chaudhuri R.R."/>
            <person name="La Ragione R."/>
            <person name="Hildebrand F."/>
            <person name="Pallen M.J."/>
        </authorList>
    </citation>
    <scope>NUCLEOTIDE SEQUENCE</scope>
    <source>
        <strain evidence="1">CHK152-2994</strain>
    </source>
</reference>
<proteinExistence type="predicted"/>
<accession>A0A9D1FXF2</accession>
<dbReference type="Gene3D" id="3.30.700.10">
    <property type="entry name" value="Glycoprotein, Type 4 Pilin"/>
    <property type="match status" value="1"/>
</dbReference>
<dbReference type="InterPro" id="IPR045584">
    <property type="entry name" value="Pilin-like"/>
</dbReference>
<reference evidence="1" key="1">
    <citation type="submission" date="2020-10" db="EMBL/GenBank/DDBJ databases">
        <authorList>
            <person name="Gilroy R."/>
        </authorList>
    </citation>
    <scope>NUCLEOTIDE SEQUENCE</scope>
    <source>
        <strain evidence="1">CHK152-2994</strain>
    </source>
</reference>
<organism evidence="1 2">
    <name type="scientific">Candidatus Scatenecus faecavium</name>
    <dbReference type="NCBI Taxonomy" id="2840915"/>
    <lineage>
        <taxon>Bacteria</taxon>
        <taxon>Candidatus Scatenecus</taxon>
    </lineage>
</organism>
<protein>
    <submittedName>
        <fullName evidence="1">Type II secretion system protein</fullName>
    </submittedName>
</protein>
<dbReference type="AlphaFoldDB" id="A0A9D1FXF2"/>
<dbReference type="SUPFAM" id="SSF54523">
    <property type="entry name" value="Pili subunits"/>
    <property type="match status" value="1"/>
</dbReference>
<evidence type="ECO:0000313" key="2">
    <source>
        <dbReference type="Proteomes" id="UP000824139"/>
    </source>
</evidence>
<gene>
    <name evidence="1" type="ORF">IAD41_09545</name>
</gene>
<dbReference type="Proteomes" id="UP000824139">
    <property type="component" value="Unassembled WGS sequence"/>
</dbReference>
<dbReference type="EMBL" id="DVJO01000210">
    <property type="protein sequence ID" value="HIS83832.1"/>
    <property type="molecule type" value="Genomic_DNA"/>
</dbReference>
<dbReference type="InterPro" id="IPR012902">
    <property type="entry name" value="N_methyl_site"/>
</dbReference>
<sequence length="281" mass="31256">MRGGGHPRLSSFRAKKINLCQYVIKPAFTLAETLITLAVIGIVAAMTLPSLVGRYQEKVTVNKLKQTYSLLSQAFEQAINEEGPVENWCNINGGSETYNDCSVKMTNILGRYVKKLRDCYDFSKDKNICLSKSYLNRYSSSTWKPSSDWLGFVMTNGVAVAVSSINGDRNRSTWCAASLANTRHMNRYTGNCGSIYVDLNSVGRPNISDRDLFAFSIYKDGITPFGKANDTVWVDSFDLCIGKKIDAAYPGRCAAWVIVNENMDYLHCSDLSWSGKSKCSK</sequence>
<comment type="caution">
    <text evidence="1">The sequence shown here is derived from an EMBL/GenBank/DDBJ whole genome shotgun (WGS) entry which is preliminary data.</text>
</comment>